<protein>
    <recommendedName>
        <fullName evidence="1">DUF4435 domain-containing protein</fullName>
    </recommendedName>
</protein>
<keyword evidence="3" id="KW-1185">Reference proteome</keyword>
<reference evidence="2 3" key="1">
    <citation type="submission" date="2015-04" db="EMBL/GenBank/DDBJ databases">
        <title>Whole genome shotgun sequence of Sphingomonas changbaiensis NBRC 104936.</title>
        <authorList>
            <person name="Katano-Makiyama Y."/>
            <person name="Hosoyama A."/>
            <person name="Hashimoto M."/>
            <person name="Noguchi M."/>
            <person name="Tsuchikane K."/>
            <person name="Ohji S."/>
            <person name="Yamazoe A."/>
            <person name="Ichikawa N."/>
            <person name="Kimura A."/>
            <person name="Fujita N."/>
        </authorList>
    </citation>
    <scope>NUCLEOTIDE SEQUENCE [LARGE SCALE GENOMIC DNA]</scope>
    <source>
        <strain evidence="2 3">NBRC 104936</strain>
    </source>
</reference>
<evidence type="ECO:0000313" key="3">
    <source>
        <dbReference type="Proteomes" id="UP000033202"/>
    </source>
</evidence>
<dbReference type="Pfam" id="PF14491">
    <property type="entry name" value="DUF4435"/>
    <property type="match status" value="1"/>
</dbReference>
<dbReference type="EMBL" id="BBWU01000039">
    <property type="protein sequence ID" value="GAO39893.1"/>
    <property type="molecule type" value="Genomic_DNA"/>
</dbReference>
<gene>
    <name evidence="2" type="ORF">SCH01S_39_01780</name>
</gene>
<accession>A0A0E9MQZ6</accession>
<dbReference type="InterPro" id="IPR029492">
    <property type="entry name" value="DUF4435"/>
</dbReference>
<feature type="domain" description="DUF4435" evidence="1">
    <location>
        <begin position="34"/>
        <end position="142"/>
    </location>
</feature>
<organism evidence="2 3">
    <name type="scientific">Sphingomonas changbaiensis NBRC 104936</name>
    <dbReference type="NCBI Taxonomy" id="1219043"/>
    <lineage>
        <taxon>Bacteria</taxon>
        <taxon>Pseudomonadati</taxon>
        <taxon>Pseudomonadota</taxon>
        <taxon>Alphaproteobacteria</taxon>
        <taxon>Sphingomonadales</taxon>
        <taxon>Sphingomonadaceae</taxon>
        <taxon>Sphingomonas</taxon>
    </lineage>
</organism>
<comment type="caution">
    <text evidence="2">The sequence shown here is derived from an EMBL/GenBank/DDBJ whole genome shotgun (WGS) entry which is preliminary data.</text>
</comment>
<dbReference type="Proteomes" id="UP000033202">
    <property type="component" value="Unassembled WGS sequence"/>
</dbReference>
<sequence>MFERSSAGQSNRALFLDVDRVIYVEGGRNDKGHVESFDAMFWRAVFAALRPDLKVRCVPKGDKATLIQIAEDNMRSGAQNWIVALDRDYDELTGCLLLDARVVYTFGYSYENDVFCPEAIEALFYNVCPLCERSEEVSEVIKVLIDDFIRQSWLAHLGDFYGTLIGRRVLDRKKPQKYVQVGGYGAKPKIRRSMFLADIAAANSGAPRPKCNNGPLTKAMLPRLAVGKLYAHFAFHVLAHVQRKVSFMPNLQRDSLFAAAIQSLRTFLVDYPDSAIGMHYREQLAPC</sequence>
<proteinExistence type="predicted"/>
<evidence type="ECO:0000313" key="2">
    <source>
        <dbReference type="EMBL" id="GAO39893.1"/>
    </source>
</evidence>
<dbReference type="AlphaFoldDB" id="A0A0E9MQZ6"/>
<name>A0A0E9MQZ6_9SPHN</name>
<evidence type="ECO:0000259" key="1">
    <source>
        <dbReference type="Pfam" id="PF14491"/>
    </source>
</evidence>